<evidence type="ECO:0000259" key="3">
    <source>
        <dbReference type="Pfam" id="PF00881"/>
    </source>
</evidence>
<protein>
    <recommendedName>
        <fullName evidence="3">Nitroreductase domain-containing protein</fullName>
    </recommendedName>
</protein>
<dbReference type="InterPro" id="IPR019587">
    <property type="entry name" value="Polyketide_cyclase/dehydratase"/>
</dbReference>
<dbReference type="InterPro" id="IPR000415">
    <property type="entry name" value="Nitroreductase-like"/>
</dbReference>
<evidence type="ECO:0000256" key="1">
    <source>
        <dbReference type="ARBA" id="ARBA00007118"/>
    </source>
</evidence>
<dbReference type="PANTHER" id="PTHR43673:SF10">
    <property type="entry name" value="NADH DEHYDROGENASE_NAD(P)H NITROREDUCTASE XCC3605-RELATED"/>
    <property type="match status" value="1"/>
</dbReference>
<dbReference type="Proteomes" id="UP001296706">
    <property type="component" value="Unassembled WGS sequence"/>
</dbReference>
<dbReference type="PANTHER" id="PTHR43673">
    <property type="entry name" value="NAD(P)H NITROREDUCTASE YDGI-RELATED"/>
    <property type="match status" value="1"/>
</dbReference>
<reference evidence="4 5" key="1">
    <citation type="submission" date="2020-04" db="EMBL/GenBank/DDBJ databases">
        <authorList>
            <person name="Klaysubun C."/>
            <person name="Duangmal K."/>
            <person name="Lipun K."/>
        </authorList>
    </citation>
    <scope>NUCLEOTIDE SEQUENCE [LARGE SCALE GENOMIC DNA]</scope>
    <source>
        <strain evidence="4 5">JCM 11839</strain>
    </source>
</reference>
<dbReference type="Pfam" id="PF00881">
    <property type="entry name" value="Nitroreductase"/>
    <property type="match status" value="1"/>
</dbReference>
<dbReference type="EMBL" id="JAAXKY010000036">
    <property type="protein sequence ID" value="NMH78125.1"/>
    <property type="molecule type" value="Genomic_DNA"/>
</dbReference>
<dbReference type="CDD" id="cd07812">
    <property type="entry name" value="SRPBCC"/>
    <property type="match status" value="1"/>
</dbReference>
<dbReference type="CDD" id="cd02062">
    <property type="entry name" value="Nitro_FMN_reductase"/>
    <property type="match status" value="1"/>
</dbReference>
<dbReference type="RefSeq" id="WP_169396200.1">
    <property type="nucleotide sequence ID" value="NZ_BAAAJH010000029.1"/>
</dbReference>
<feature type="domain" description="Nitroreductase" evidence="3">
    <location>
        <begin position="17"/>
        <end position="184"/>
    </location>
</feature>
<comment type="similarity">
    <text evidence="1">Belongs to the nitroreductase family.</text>
</comment>
<organism evidence="4 5">
    <name type="scientific">Pseudonocardia xinjiangensis</name>
    <dbReference type="NCBI Taxonomy" id="75289"/>
    <lineage>
        <taxon>Bacteria</taxon>
        <taxon>Bacillati</taxon>
        <taxon>Actinomycetota</taxon>
        <taxon>Actinomycetes</taxon>
        <taxon>Pseudonocardiales</taxon>
        <taxon>Pseudonocardiaceae</taxon>
        <taxon>Pseudonocardia</taxon>
    </lineage>
</organism>
<accession>A0ABX1RG95</accession>
<comment type="caution">
    <text evidence="4">The sequence shown here is derived from an EMBL/GenBank/DDBJ whole genome shotgun (WGS) entry which is preliminary data.</text>
</comment>
<name>A0ABX1RG95_9PSEU</name>
<keyword evidence="2" id="KW-0560">Oxidoreductase</keyword>
<sequence>MTSFDLDRIDHVLSTTRAVRKRLDLDRPVPDEVVLRLIDLAEQAPSGSDQASRRWVVVRDPATKERIAELYRKAGSSLFAGLRAAAEQADGRRQRVAGSATYLADNLERVPTLVIVTIYGTHDGSGRPGLFDSVIQSAWSFCLAARARGIGTSWTTLHLHRAQEVAELLGIPDGVTQIVLFPVAYTTGGDFQPAPRRPASEIAFFDQWGFTTSTVPEEQRTHPGEGRGVSLDVDVQAPAERVWELVSDITLPSRFSSEATGATWDGNEQPGSGAVFRGSNACEDAGHPAINRLAEGTLSWTTSCRVERWEPPHEFTYVVGDSDSPSARWTFRLHPLLGGRTRVTHAMQVGPGVTGTAAVVQKHPEQAEEIWTGRFRVIRANIAATLAGVRTLAES</sequence>
<dbReference type="Pfam" id="PF10604">
    <property type="entry name" value="Polyketide_cyc2"/>
    <property type="match status" value="1"/>
</dbReference>
<gene>
    <name evidence="4" type="ORF">HF577_13655</name>
</gene>
<dbReference type="SUPFAM" id="SSF55961">
    <property type="entry name" value="Bet v1-like"/>
    <property type="match status" value="1"/>
</dbReference>
<dbReference type="Gene3D" id="3.30.530.20">
    <property type="match status" value="1"/>
</dbReference>
<dbReference type="SUPFAM" id="SSF55469">
    <property type="entry name" value="FMN-dependent nitroreductase-like"/>
    <property type="match status" value="1"/>
</dbReference>
<evidence type="ECO:0000313" key="5">
    <source>
        <dbReference type="Proteomes" id="UP001296706"/>
    </source>
</evidence>
<keyword evidence="5" id="KW-1185">Reference proteome</keyword>
<dbReference type="InterPro" id="IPR023393">
    <property type="entry name" value="START-like_dom_sf"/>
</dbReference>
<dbReference type="InterPro" id="IPR029479">
    <property type="entry name" value="Nitroreductase"/>
</dbReference>
<evidence type="ECO:0000313" key="4">
    <source>
        <dbReference type="EMBL" id="NMH78125.1"/>
    </source>
</evidence>
<evidence type="ECO:0000256" key="2">
    <source>
        <dbReference type="ARBA" id="ARBA00023002"/>
    </source>
</evidence>
<proteinExistence type="inferred from homology"/>
<dbReference type="Gene3D" id="3.40.109.10">
    <property type="entry name" value="NADH Oxidase"/>
    <property type="match status" value="1"/>
</dbReference>